<feature type="transmembrane region" description="Helical" evidence="1">
    <location>
        <begin position="82"/>
        <end position="109"/>
    </location>
</feature>
<protein>
    <recommendedName>
        <fullName evidence="2">DUF1468 domain-containing protein</fullName>
    </recommendedName>
</protein>
<keyword evidence="1" id="KW-1133">Transmembrane helix</keyword>
<sequence>MPTGTARKKRSIAPAALLVLGVGAGIGSWQLRLGSLQHPEPGLWPFAISLLVAFSALILLIRPGDDPVEQWTRKSWSIGAGIGILAAFILLFGAVGFLLPAALTLGVWLRVFGGESWRSTLVLAIAGPAVLYVIFNNLLGVPLPDDVLLRAFS</sequence>
<dbReference type="EMBL" id="CP013255">
    <property type="protein sequence ID" value="ALU41342.1"/>
    <property type="molecule type" value="Genomic_DNA"/>
</dbReference>
<name>A0A0U3GM61_9MICC</name>
<evidence type="ECO:0000313" key="3">
    <source>
        <dbReference type="EMBL" id="ALU41342.1"/>
    </source>
</evidence>
<feature type="domain" description="DUF1468" evidence="2">
    <location>
        <begin position="12"/>
        <end position="144"/>
    </location>
</feature>
<dbReference type="Pfam" id="PF07331">
    <property type="entry name" value="TctB"/>
    <property type="match status" value="1"/>
</dbReference>
<evidence type="ECO:0000259" key="2">
    <source>
        <dbReference type="Pfam" id="PF07331"/>
    </source>
</evidence>
<dbReference type="Proteomes" id="UP000057181">
    <property type="component" value="Plasmid 1"/>
</dbReference>
<proteinExistence type="predicted"/>
<dbReference type="KEGG" id="kfv:AS188_15730"/>
<feature type="transmembrane region" description="Helical" evidence="1">
    <location>
        <begin position="12"/>
        <end position="31"/>
    </location>
</feature>
<keyword evidence="1" id="KW-0472">Membrane</keyword>
<feature type="transmembrane region" description="Helical" evidence="1">
    <location>
        <begin position="121"/>
        <end position="143"/>
    </location>
</feature>
<gene>
    <name evidence="3" type="ORF">AS188_15730</name>
</gene>
<keyword evidence="1" id="KW-0812">Transmembrane</keyword>
<evidence type="ECO:0000256" key="1">
    <source>
        <dbReference type="SAM" id="Phobius"/>
    </source>
</evidence>
<evidence type="ECO:0000313" key="4">
    <source>
        <dbReference type="Proteomes" id="UP000057181"/>
    </source>
</evidence>
<dbReference type="AlphaFoldDB" id="A0A0U3GM61"/>
<geneLocation type="plasmid" evidence="3">
    <name>1</name>
</geneLocation>
<feature type="transmembrane region" description="Helical" evidence="1">
    <location>
        <begin position="43"/>
        <end position="61"/>
    </location>
</feature>
<organism evidence="3 4">
    <name type="scientific">Kocuria flava</name>
    <dbReference type="NCBI Taxonomy" id="446860"/>
    <lineage>
        <taxon>Bacteria</taxon>
        <taxon>Bacillati</taxon>
        <taxon>Actinomycetota</taxon>
        <taxon>Actinomycetes</taxon>
        <taxon>Micrococcales</taxon>
        <taxon>Micrococcaceae</taxon>
        <taxon>Kocuria</taxon>
    </lineage>
</organism>
<accession>A0A0U3GM61</accession>
<dbReference type="InterPro" id="IPR009936">
    <property type="entry name" value="DUF1468"/>
</dbReference>
<keyword evidence="3" id="KW-0614">Plasmid</keyword>
<reference evidence="3 4" key="1">
    <citation type="submission" date="2015-11" db="EMBL/GenBank/DDBJ databases">
        <title>Complete Genome Sequence of Kocuria flava strain HO-9041.</title>
        <authorList>
            <person name="Zhou M."/>
            <person name="Dai J."/>
        </authorList>
    </citation>
    <scope>NUCLEOTIDE SEQUENCE [LARGE SCALE GENOMIC DNA]</scope>
    <source>
        <strain evidence="3 4">HO-9041</strain>
        <plasmid evidence="3 4">1</plasmid>
    </source>
</reference>